<evidence type="ECO:0008006" key="4">
    <source>
        <dbReference type="Google" id="ProtNLM"/>
    </source>
</evidence>
<dbReference type="EMBL" id="BAABHW010000001">
    <property type="protein sequence ID" value="GAA5067760.1"/>
    <property type="molecule type" value="Genomic_DNA"/>
</dbReference>
<reference evidence="3" key="1">
    <citation type="journal article" date="2019" name="Int. J. Syst. Evol. Microbiol.">
        <title>The Global Catalogue of Microorganisms (GCM) 10K type strain sequencing project: providing services to taxonomists for standard genome sequencing and annotation.</title>
        <authorList>
            <consortium name="The Broad Institute Genomics Platform"/>
            <consortium name="The Broad Institute Genome Sequencing Center for Infectious Disease"/>
            <person name="Wu L."/>
            <person name="Ma J."/>
        </authorList>
    </citation>
    <scope>NUCLEOTIDE SEQUENCE [LARGE SCALE GENOMIC DNA]</scope>
    <source>
        <strain evidence="3">JCM 18015</strain>
    </source>
</reference>
<proteinExistence type="predicted"/>
<comment type="caution">
    <text evidence="2">The sequence shown here is derived from an EMBL/GenBank/DDBJ whole genome shotgun (WGS) entry which is preliminary data.</text>
</comment>
<organism evidence="2 3">
    <name type="scientific">[Roseibacterium] beibuensis</name>
    <dbReference type="NCBI Taxonomy" id="1193142"/>
    <lineage>
        <taxon>Bacteria</taxon>
        <taxon>Pseudomonadati</taxon>
        <taxon>Pseudomonadota</taxon>
        <taxon>Alphaproteobacteria</taxon>
        <taxon>Rhodobacterales</taxon>
        <taxon>Roseobacteraceae</taxon>
        <taxon>Roseicyclus</taxon>
    </lineage>
</organism>
<evidence type="ECO:0000313" key="2">
    <source>
        <dbReference type="EMBL" id="GAA5067760.1"/>
    </source>
</evidence>
<evidence type="ECO:0000256" key="1">
    <source>
        <dbReference type="SAM" id="MobiDB-lite"/>
    </source>
</evidence>
<accession>A0ABP9L2S7</accession>
<evidence type="ECO:0000313" key="3">
    <source>
        <dbReference type="Proteomes" id="UP001499910"/>
    </source>
</evidence>
<sequence>MPYFEYKVVPAPDKTPRVRGLKGADRFAYTLETILGEMGAEGWEYVRADTFDDTERKGMGLGTKSTVKRCVLIFRREIFYEDEAATEHPEDTAEAPAPEGAEDAWAEPPAASAAGRRLVADPADRAAE</sequence>
<feature type="region of interest" description="Disordered" evidence="1">
    <location>
        <begin position="83"/>
        <end position="128"/>
    </location>
</feature>
<feature type="compositionally biased region" description="Basic and acidic residues" evidence="1">
    <location>
        <begin position="118"/>
        <end position="128"/>
    </location>
</feature>
<keyword evidence="3" id="KW-1185">Reference proteome</keyword>
<name>A0ABP9L2S7_9RHOB</name>
<dbReference type="RefSeq" id="WP_259546567.1">
    <property type="nucleotide sequence ID" value="NZ_BAABHW010000001.1"/>
</dbReference>
<dbReference type="Proteomes" id="UP001499910">
    <property type="component" value="Unassembled WGS sequence"/>
</dbReference>
<gene>
    <name evidence="2" type="ORF">GCM10023209_07710</name>
</gene>
<protein>
    <recommendedName>
        <fullName evidence="4">DUF4177 domain-containing protein</fullName>
    </recommendedName>
</protein>